<dbReference type="InterPro" id="IPR052435">
    <property type="entry name" value="YY1-Transcr_Regul"/>
</dbReference>
<feature type="compositionally biased region" description="Acidic residues" evidence="9">
    <location>
        <begin position="1418"/>
        <end position="1430"/>
    </location>
</feature>
<dbReference type="GO" id="GO:0003712">
    <property type="term" value="F:transcription coregulator activity"/>
    <property type="evidence" value="ECO:0007669"/>
    <property type="project" value="TreeGrafter"/>
</dbReference>
<keyword evidence="3" id="KW-0963">Cytoplasm</keyword>
<evidence type="ECO:0000256" key="3">
    <source>
        <dbReference type="ARBA" id="ARBA00022490"/>
    </source>
</evidence>
<keyword evidence="5" id="KW-0804">Transcription</keyword>
<comment type="subcellular location">
    <subcellularLocation>
        <location evidence="1">Cytoplasm</location>
        <location evidence="1">Cytoskeleton</location>
    </subcellularLocation>
</comment>
<dbReference type="GO" id="GO:0034314">
    <property type="term" value="P:Arp2/3 complex-mediated actin nucleation"/>
    <property type="evidence" value="ECO:0007669"/>
    <property type="project" value="InterPro"/>
</dbReference>
<proteinExistence type="inferred from homology"/>
<keyword evidence="11" id="KW-1185">Reference proteome</keyword>
<keyword evidence="8" id="KW-0539">Nucleus</keyword>
<feature type="region of interest" description="Disordered" evidence="9">
    <location>
        <begin position="283"/>
        <end position="306"/>
    </location>
</feature>
<evidence type="ECO:0000313" key="11">
    <source>
        <dbReference type="Proteomes" id="UP001187192"/>
    </source>
</evidence>
<accession>A0AA88AJ96</accession>
<keyword evidence="6" id="KW-0009">Actin-binding</keyword>
<dbReference type="GO" id="GO:0006355">
    <property type="term" value="P:regulation of DNA-templated transcription"/>
    <property type="evidence" value="ECO:0007669"/>
    <property type="project" value="TreeGrafter"/>
</dbReference>
<evidence type="ECO:0000256" key="9">
    <source>
        <dbReference type="SAM" id="MobiDB-lite"/>
    </source>
</evidence>
<evidence type="ECO:0000256" key="5">
    <source>
        <dbReference type="ARBA" id="ARBA00023163"/>
    </source>
</evidence>
<feature type="compositionally biased region" description="Polar residues" evidence="9">
    <location>
        <begin position="959"/>
        <end position="978"/>
    </location>
</feature>
<dbReference type="GO" id="GO:0003779">
    <property type="term" value="F:actin binding"/>
    <property type="evidence" value="ECO:0007669"/>
    <property type="project" value="UniProtKB-KW"/>
</dbReference>
<evidence type="ECO:0000256" key="1">
    <source>
        <dbReference type="ARBA" id="ARBA00004245"/>
    </source>
</evidence>
<dbReference type="Gene3D" id="3.30.1460.20">
    <property type="match status" value="2"/>
</dbReference>
<dbReference type="InterPro" id="IPR034666">
    <property type="entry name" value="ARPC2/4"/>
</dbReference>
<dbReference type="GO" id="GO:0030041">
    <property type="term" value="P:actin filament polymerization"/>
    <property type="evidence" value="ECO:0007669"/>
    <property type="project" value="InterPro"/>
</dbReference>
<feature type="compositionally biased region" description="Basic and acidic residues" evidence="9">
    <location>
        <begin position="476"/>
        <end position="497"/>
    </location>
</feature>
<organism evidence="10 11">
    <name type="scientific">Ficus carica</name>
    <name type="common">Common fig</name>
    <dbReference type="NCBI Taxonomy" id="3494"/>
    <lineage>
        <taxon>Eukaryota</taxon>
        <taxon>Viridiplantae</taxon>
        <taxon>Streptophyta</taxon>
        <taxon>Embryophyta</taxon>
        <taxon>Tracheophyta</taxon>
        <taxon>Spermatophyta</taxon>
        <taxon>Magnoliopsida</taxon>
        <taxon>eudicotyledons</taxon>
        <taxon>Gunneridae</taxon>
        <taxon>Pentapetalae</taxon>
        <taxon>rosids</taxon>
        <taxon>fabids</taxon>
        <taxon>Rosales</taxon>
        <taxon>Moraceae</taxon>
        <taxon>Ficeae</taxon>
        <taxon>Ficus</taxon>
    </lineage>
</organism>
<feature type="compositionally biased region" description="Polar residues" evidence="9">
    <location>
        <begin position="1050"/>
        <end position="1069"/>
    </location>
</feature>
<sequence>MVEGISSDVVQIIEPAKQGYQLTLRLDFAKIPTKKDAEKIIAKISAVQAIIISSQLKEMLQNVNSQDTCQGMCKPIKLVYHPREPFFVIKQPRKIITVFPMRFKDNSDVIIATAFFQELMDVGSSEKWEKAPPCSWSPIPPPELRGELFEDLSTNGGFVSFDITSRHVEGKQLDKTVWNLLNFYAYVKYHVKSTRGFIQRRLRKRLEGLVQVLHTPGPEDKEDMSEKVKGRRFMRKLVKLSKSNVISRRCGDLSKKIKRIRFRIKIRGFRRFRQRWPLFRSLFQKSISPPPPPPPPPPSPSSPLSLLDVGQLCRRMDEDDEEEDELFTDLIMNYSSSHIPSILLKLEGNSGQLWRGSGMDVDDGVEGELVNTSESQKPLTDLDTEDAICTRTRARYSLTSFTLDELETFLQESDDEDDLQNVDDEEEYRKFLAAVSLGGDGDSHPTQENEIADDDEDNDVDFEIELQEALESDDNENTRDRNEGKFEKGGRRPETRQNKRQKAYAQSKVKPSTQTDRPLRPLLPILPNVPITSLSTQIMRMPETALQDGYVDGFSQHQIGQLHCLIHEHVQLLIQVFSLCVLDSSCQHIASQVQELILEMLRKRSEVLVWRTVSYPSSCFCPAYLCSSLSNDVPKFFPMQCTLESPPKNATDELCSPSNETAASQNIELSKGRSECASNGGASSFLNMESLLLGPIVRGPVVTILDVAPLSLAGNFMDDVETAVRECRRRHVETGCDTGFDKEPLFPLLGFPPVAQAHSEASPSQQPHKKTLAATLVESTKKQSVAFVPRVIAKLSQRFFPLFNPALFPHKPPPSAVSNRVLFTDSEDELLALGIMEYNTDWKAIQQRFLPCKSKHQIFVRQKNRCSSKAPENPIKAVRRMKTSPLTSEEISCIQEGLKVYKCDWKSVWQFTVPYRDPSLLPRQWRIALGTQKSYKVDGEKKEKRRLYEVNRKWKSSASASWQNKPDSLAENSSGNNENADDSTDNAGKTYVHEAFLADWKPSDSSGHSCSAIARNPQSGILLQEQLHNHGCEKIHQPYVGNMQQFSSTSKYQHPSNCSAPNMTSSTSKSEFHFRPNRGRRSNGTHLVRLAPDLPPVNLPPSVRVVSLRGASAPFSAAGGACDDEKENLMSRSPHVGRLGITHVIKSGDNKIVTTCLHAEESRIIKDKCVEDERNTDSDHQMHPLLFQAPEGGRLPYYPLNCSTSSSSSFGFFSGDQPQLHPSLLHNPHQEYRVGSFTKSLQLMDSTSLSHGVVFHPLLQRTDDVHGNFIGSGAQYPHNDVQTESLVNGHPHSTGKPIDESNELDLDIHLCSTSRKACPGDGDLTAQFPVRSTTNKPDSEFTTKTRNSNRTLFQHTERSSSNISRPVSGGHSSVVSSHDIDRYVVDIGDKAYPEIVMEKEELSDSDEENEENVTFECEEMTDSEEDEGSDCEQTSEMQIEMPGR</sequence>
<evidence type="ECO:0000256" key="7">
    <source>
        <dbReference type="ARBA" id="ARBA00023212"/>
    </source>
</evidence>
<dbReference type="GO" id="GO:0005634">
    <property type="term" value="C:nucleus"/>
    <property type="evidence" value="ECO:0007669"/>
    <property type="project" value="TreeGrafter"/>
</dbReference>
<comment type="similarity">
    <text evidence="2">Belongs to the ARPC2 family.</text>
</comment>
<feature type="compositionally biased region" description="Acidic residues" evidence="9">
    <location>
        <begin position="450"/>
        <end position="475"/>
    </location>
</feature>
<evidence type="ECO:0000256" key="8">
    <source>
        <dbReference type="ARBA" id="ARBA00023242"/>
    </source>
</evidence>
<evidence type="ECO:0000256" key="2">
    <source>
        <dbReference type="ARBA" id="ARBA00007192"/>
    </source>
</evidence>
<feature type="region of interest" description="Disordered" evidence="9">
    <location>
        <begin position="1418"/>
        <end position="1444"/>
    </location>
</feature>
<dbReference type="GO" id="GO:0005885">
    <property type="term" value="C:Arp2/3 protein complex"/>
    <property type="evidence" value="ECO:0007669"/>
    <property type="project" value="InterPro"/>
</dbReference>
<dbReference type="PANTHER" id="PTHR16088:SF3">
    <property type="entry name" value="GON-4-LIKE PROTEIN"/>
    <property type="match status" value="1"/>
</dbReference>
<feature type="region of interest" description="Disordered" evidence="9">
    <location>
        <begin position="1322"/>
        <end position="1375"/>
    </location>
</feature>
<feature type="compositionally biased region" description="Pro residues" evidence="9">
    <location>
        <begin position="288"/>
        <end position="301"/>
    </location>
</feature>
<feature type="region of interest" description="Disordered" evidence="9">
    <location>
        <begin position="959"/>
        <end position="986"/>
    </location>
</feature>
<keyword evidence="7" id="KW-0206">Cytoskeleton</keyword>
<evidence type="ECO:0000256" key="4">
    <source>
        <dbReference type="ARBA" id="ARBA00023015"/>
    </source>
</evidence>
<feature type="region of interest" description="Disordered" evidence="9">
    <location>
        <begin position="435"/>
        <end position="522"/>
    </location>
</feature>
<name>A0AA88AJ96_FICCA</name>
<evidence type="ECO:0000313" key="10">
    <source>
        <dbReference type="EMBL" id="GMN53345.1"/>
    </source>
</evidence>
<evidence type="ECO:0000256" key="6">
    <source>
        <dbReference type="ARBA" id="ARBA00023203"/>
    </source>
</evidence>
<gene>
    <name evidence="10" type="ORF">TIFTF001_022485</name>
</gene>
<dbReference type="PANTHER" id="PTHR16088">
    <property type="entry name" value="YY1 ASSOCIATED PROTEIN-RELATED"/>
    <property type="match status" value="1"/>
</dbReference>
<feature type="compositionally biased region" description="Polar residues" evidence="9">
    <location>
        <begin position="1344"/>
        <end position="1365"/>
    </location>
</feature>
<dbReference type="SUPFAM" id="SSF69645">
    <property type="entry name" value="Arp2/3 complex subunits"/>
    <property type="match status" value="1"/>
</dbReference>
<reference evidence="10" key="1">
    <citation type="submission" date="2023-07" db="EMBL/GenBank/DDBJ databases">
        <title>draft genome sequence of fig (Ficus carica).</title>
        <authorList>
            <person name="Takahashi T."/>
            <person name="Nishimura K."/>
        </authorList>
    </citation>
    <scope>NUCLEOTIDE SEQUENCE</scope>
</reference>
<dbReference type="Pfam" id="PF04045">
    <property type="entry name" value="P34-Arc"/>
    <property type="match status" value="1"/>
</dbReference>
<protein>
    <submittedName>
        <fullName evidence="10">Uncharacterized protein</fullName>
    </submittedName>
</protein>
<feature type="region of interest" description="Disordered" evidence="9">
    <location>
        <begin position="1050"/>
        <end position="1083"/>
    </location>
</feature>
<dbReference type="Proteomes" id="UP001187192">
    <property type="component" value="Unassembled WGS sequence"/>
</dbReference>
<dbReference type="EMBL" id="BTGU01000046">
    <property type="protein sequence ID" value="GMN53345.1"/>
    <property type="molecule type" value="Genomic_DNA"/>
</dbReference>
<dbReference type="InterPro" id="IPR007188">
    <property type="entry name" value="ARPC2"/>
</dbReference>
<comment type="caution">
    <text evidence="10">The sequence shown here is derived from an EMBL/GenBank/DDBJ whole genome shotgun (WGS) entry which is preliminary data.</text>
</comment>
<keyword evidence="4" id="KW-0805">Transcription regulation</keyword>
<dbReference type="FunFam" id="3.30.1460.20:FF:000008">
    <property type="entry name" value="Arp2/3 complex 34 kDa subunit"/>
    <property type="match status" value="1"/>
</dbReference>